<gene>
    <name evidence="1" type="ORF">METZ01_LOCUS126204</name>
</gene>
<dbReference type="AlphaFoldDB" id="A0A381Y8Z4"/>
<protein>
    <submittedName>
        <fullName evidence="1">Uncharacterized protein</fullName>
    </submittedName>
</protein>
<proteinExistence type="predicted"/>
<organism evidence="1">
    <name type="scientific">marine metagenome</name>
    <dbReference type="NCBI Taxonomy" id="408172"/>
    <lineage>
        <taxon>unclassified sequences</taxon>
        <taxon>metagenomes</taxon>
        <taxon>ecological metagenomes</taxon>
    </lineage>
</organism>
<evidence type="ECO:0000313" key="1">
    <source>
        <dbReference type="EMBL" id="SVA73350.1"/>
    </source>
</evidence>
<accession>A0A381Y8Z4</accession>
<reference evidence="1" key="1">
    <citation type="submission" date="2018-05" db="EMBL/GenBank/DDBJ databases">
        <authorList>
            <person name="Lanie J.A."/>
            <person name="Ng W.-L."/>
            <person name="Kazmierczak K.M."/>
            <person name="Andrzejewski T.M."/>
            <person name="Davidsen T.M."/>
            <person name="Wayne K.J."/>
            <person name="Tettelin H."/>
            <person name="Glass J.I."/>
            <person name="Rusch D."/>
            <person name="Podicherti R."/>
            <person name="Tsui H.-C.T."/>
            <person name="Winkler M.E."/>
        </authorList>
    </citation>
    <scope>NUCLEOTIDE SEQUENCE</scope>
</reference>
<sequence>MMNYQALLKEHQEELVDILSKEKRKNF</sequence>
<name>A0A381Y8Z4_9ZZZZ</name>
<dbReference type="EMBL" id="UINC01017634">
    <property type="protein sequence ID" value="SVA73350.1"/>
    <property type="molecule type" value="Genomic_DNA"/>
</dbReference>